<dbReference type="EMBL" id="BPLR01010260">
    <property type="protein sequence ID" value="GIY38120.1"/>
    <property type="molecule type" value="Genomic_DNA"/>
</dbReference>
<sequence length="225" mass="25945">MGAAHIVCKTSRVNEDCEKSCIGIWIASLFSRFSSTRYANERRLFVNVTGVFEVYTATPCGAKLRDEECREAPMISKTLSVGKQSKKVSRSLIKKRFTTNCAIPFDTVVNRDFATCTKYFHAYSVPNSLTRQWQCWSEAKLGIVISPALGKVHDSYVHYYMLWLMSIFCGMYSWECEKFFSELARPFPSSRPSFFYLRVLLLRVIFNPDLGRNFIGLEARPHFPY</sequence>
<comment type="caution">
    <text evidence="1">The sequence shown here is derived from an EMBL/GenBank/DDBJ whole genome shotgun (WGS) entry which is preliminary data.</text>
</comment>
<proteinExistence type="predicted"/>
<dbReference type="AlphaFoldDB" id="A0AAV4T042"/>
<protein>
    <submittedName>
        <fullName evidence="1">Uncharacterized protein</fullName>
    </submittedName>
</protein>
<name>A0AAV4T042_CAEEX</name>
<gene>
    <name evidence="1" type="ORF">CEXT_147541</name>
</gene>
<reference evidence="1 2" key="1">
    <citation type="submission" date="2021-06" db="EMBL/GenBank/DDBJ databases">
        <title>Caerostris extrusa draft genome.</title>
        <authorList>
            <person name="Kono N."/>
            <person name="Arakawa K."/>
        </authorList>
    </citation>
    <scope>NUCLEOTIDE SEQUENCE [LARGE SCALE GENOMIC DNA]</scope>
</reference>
<evidence type="ECO:0000313" key="1">
    <source>
        <dbReference type="EMBL" id="GIY38120.1"/>
    </source>
</evidence>
<evidence type="ECO:0000313" key="2">
    <source>
        <dbReference type="Proteomes" id="UP001054945"/>
    </source>
</evidence>
<dbReference type="Proteomes" id="UP001054945">
    <property type="component" value="Unassembled WGS sequence"/>
</dbReference>
<keyword evidence="2" id="KW-1185">Reference proteome</keyword>
<accession>A0AAV4T042</accession>
<organism evidence="1 2">
    <name type="scientific">Caerostris extrusa</name>
    <name type="common">Bark spider</name>
    <name type="synonym">Caerostris bankana</name>
    <dbReference type="NCBI Taxonomy" id="172846"/>
    <lineage>
        <taxon>Eukaryota</taxon>
        <taxon>Metazoa</taxon>
        <taxon>Ecdysozoa</taxon>
        <taxon>Arthropoda</taxon>
        <taxon>Chelicerata</taxon>
        <taxon>Arachnida</taxon>
        <taxon>Araneae</taxon>
        <taxon>Araneomorphae</taxon>
        <taxon>Entelegynae</taxon>
        <taxon>Araneoidea</taxon>
        <taxon>Araneidae</taxon>
        <taxon>Caerostris</taxon>
    </lineage>
</organism>